<reference evidence="5 6" key="1">
    <citation type="submission" date="2018-08" db="EMBL/GenBank/DDBJ databases">
        <title>A genome reference for cultivated species of the human gut microbiota.</title>
        <authorList>
            <person name="Zou Y."/>
            <person name="Xue W."/>
            <person name="Luo G."/>
        </authorList>
    </citation>
    <scope>NUCLEOTIDE SEQUENCE [LARGE SCALE GENOMIC DNA]</scope>
    <source>
        <strain evidence="3 6">AF14-18</strain>
        <strain evidence="4 5">AM35-14</strain>
    </source>
</reference>
<dbReference type="Pfam" id="PF05532">
    <property type="entry name" value="CsbD"/>
    <property type="match status" value="1"/>
</dbReference>
<comment type="caution">
    <text evidence="3">The sequence shown here is derived from an EMBL/GenBank/DDBJ whole genome shotgun (WGS) entry which is preliminary data.</text>
</comment>
<comment type="similarity">
    <text evidence="1">Belongs to the UPF0337 (CsbD) family.</text>
</comment>
<evidence type="ECO:0000313" key="5">
    <source>
        <dbReference type="Proteomes" id="UP000283975"/>
    </source>
</evidence>
<evidence type="ECO:0000313" key="3">
    <source>
        <dbReference type="EMBL" id="RGV72022.1"/>
    </source>
</evidence>
<dbReference type="Proteomes" id="UP000284543">
    <property type="component" value="Unassembled WGS sequence"/>
</dbReference>
<evidence type="ECO:0000313" key="6">
    <source>
        <dbReference type="Proteomes" id="UP000284543"/>
    </source>
</evidence>
<accession>A0A412YWK8</accession>
<name>A0A412YWK8_9FIRM</name>
<dbReference type="RefSeq" id="WP_117452068.1">
    <property type="nucleotide sequence ID" value="NZ_CAUHGS010000019.1"/>
</dbReference>
<organism evidence="3 6">
    <name type="scientific">Enterocloster bolteae</name>
    <dbReference type="NCBI Taxonomy" id="208479"/>
    <lineage>
        <taxon>Bacteria</taxon>
        <taxon>Bacillati</taxon>
        <taxon>Bacillota</taxon>
        <taxon>Clostridia</taxon>
        <taxon>Lachnospirales</taxon>
        <taxon>Lachnospiraceae</taxon>
        <taxon>Enterocloster</taxon>
    </lineage>
</organism>
<dbReference type="Gene3D" id="1.10.1470.10">
    <property type="entry name" value="YjbJ"/>
    <property type="match status" value="1"/>
</dbReference>
<dbReference type="AlphaFoldDB" id="A0A412YWK8"/>
<evidence type="ECO:0000256" key="1">
    <source>
        <dbReference type="ARBA" id="ARBA00009129"/>
    </source>
</evidence>
<dbReference type="EMBL" id="QSHZ01000041">
    <property type="protein sequence ID" value="RHC49628.1"/>
    <property type="molecule type" value="Genomic_DNA"/>
</dbReference>
<proteinExistence type="inferred from homology"/>
<sequence length="65" mass="7032">MVDKGLTDQLKGKTKEIVGDLTGDTVTKAEGWLEQGVGKTKKAIADVTDIIEEVSEKATEKLDKK</sequence>
<dbReference type="EMBL" id="QRZM01000016">
    <property type="protein sequence ID" value="RGV72022.1"/>
    <property type="molecule type" value="Genomic_DNA"/>
</dbReference>
<evidence type="ECO:0000259" key="2">
    <source>
        <dbReference type="Pfam" id="PF05532"/>
    </source>
</evidence>
<dbReference type="SUPFAM" id="SSF69047">
    <property type="entry name" value="Hypothetical protein YjbJ"/>
    <property type="match status" value="1"/>
</dbReference>
<feature type="domain" description="CsbD-like" evidence="2">
    <location>
        <begin position="4"/>
        <end position="52"/>
    </location>
</feature>
<evidence type="ECO:0000313" key="4">
    <source>
        <dbReference type="EMBL" id="RHC49628.1"/>
    </source>
</evidence>
<protein>
    <submittedName>
        <fullName evidence="3">CsbD family protein</fullName>
    </submittedName>
</protein>
<dbReference type="InterPro" id="IPR008462">
    <property type="entry name" value="CsbD"/>
</dbReference>
<dbReference type="InterPro" id="IPR036629">
    <property type="entry name" value="YjbJ_sf"/>
</dbReference>
<gene>
    <name evidence="4" type="ORF">DW839_27255</name>
    <name evidence="3" type="ORF">DWW02_25195</name>
</gene>
<dbReference type="Proteomes" id="UP000283975">
    <property type="component" value="Unassembled WGS sequence"/>
</dbReference>